<dbReference type="PANTHER" id="PTHR43280:SF30">
    <property type="entry name" value="MMSAB OPERON REGULATORY PROTEIN"/>
    <property type="match status" value="1"/>
</dbReference>
<dbReference type="Pfam" id="PF02311">
    <property type="entry name" value="AraC_binding"/>
    <property type="match status" value="1"/>
</dbReference>
<dbReference type="InterPro" id="IPR003313">
    <property type="entry name" value="AraC-bd"/>
</dbReference>
<evidence type="ECO:0000256" key="1">
    <source>
        <dbReference type="ARBA" id="ARBA00023015"/>
    </source>
</evidence>
<dbReference type="Gene3D" id="2.60.120.10">
    <property type="entry name" value="Jelly Rolls"/>
    <property type="match status" value="1"/>
</dbReference>
<comment type="caution">
    <text evidence="5">The sequence shown here is derived from an EMBL/GenBank/DDBJ whole genome shotgun (WGS) entry which is preliminary data.</text>
</comment>
<reference evidence="5" key="2">
    <citation type="submission" date="2021-04" db="EMBL/GenBank/DDBJ databases">
        <authorList>
            <person name="Gilroy R."/>
        </authorList>
    </citation>
    <scope>NUCLEOTIDE SEQUENCE</scope>
    <source>
        <strain evidence="5">CHK187-5294</strain>
    </source>
</reference>
<dbReference type="SUPFAM" id="SSF51215">
    <property type="entry name" value="Regulatory protein AraC"/>
    <property type="match status" value="1"/>
</dbReference>
<reference evidence="5" key="1">
    <citation type="journal article" date="2021" name="PeerJ">
        <title>Extensive microbial diversity within the chicken gut microbiome revealed by metagenomics and culture.</title>
        <authorList>
            <person name="Gilroy R."/>
            <person name="Ravi A."/>
            <person name="Getino M."/>
            <person name="Pursley I."/>
            <person name="Horton D.L."/>
            <person name="Alikhan N.F."/>
            <person name="Baker D."/>
            <person name="Gharbi K."/>
            <person name="Hall N."/>
            <person name="Watson M."/>
            <person name="Adriaenssens E.M."/>
            <person name="Foster-Nyarko E."/>
            <person name="Jarju S."/>
            <person name="Secka A."/>
            <person name="Antonio M."/>
            <person name="Oren A."/>
            <person name="Chaudhuri R.R."/>
            <person name="La Ragione R."/>
            <person name="Hildebrand F."/>
            <person name="Pallen M.J."/>
        </authorList>
    </citation>
    <scope>NUCLEOTIDE SEQUENCE</scope>
    <source>
        <strain evidence="5">CHK187-5294</strain>
    </source>
</reference>
<dbReference type="CDD" id="cd06986">
    <property type="entry name" value="cupin_MmsR-like_N"/>
    <property type="match status" value="1"/>
</dbReference>
<keyword evidence="1" id="KW-0805">Transcription regulation</keyword>
<dbReference type="InterPro" id="IPR014710">
    <property type="entry name" value="RmlC-like_jellyroll"/>
</dbReference>
<evidence type="ECO:0000259" key="4">
    <source>
        <dbReference type="PROSITE" id="PS01124"/>
    </source>
</evidence>
<dbReference type="GO" id="GO:0003700">
    <property type="term" value="F:DNA-binding transcription factor activity"/>
    <property type="evidence" value="ECO:0007669"/>
    <property type="project" value="InterPro"/>
</dbReference>
<dbReference type="InterPro" id="IPR018060">
    <property type="entry name" value="HTH_AraC"/>
</dbReference>
<dbReference type="SMART" id="SM00342">
    <property type="entry name" value="HTH_ARAC"/>
    <property type="match status" value="1"/>
</dbReference>
<dbReference type="PROSITE" id="PS01124">
    <property type="entry name" value="HTH_ARAC_FAMILY_2"/>
    <property type="match status" value="1"/>
</dbReference>
<evidence type="ECO:0000256" key="3">
    <source>
        <dbReference type="ARBA" id="ARBA00023163"/>
    </source>
</evidence>
<dbReference type="SUPFAM" id="SSF46689">
    <property type="entry name" value="Homeodomain-like"/>
    <property type="match status" value="2"/>
</dbReference>
<dbReference type="GO" id="GO:0043565">
    <property type="term" value="F:sequence-specific DNA binding"/>
    <property type="evidence" value="ECO:0007669"/>
    <property type="project" value="InterPro"/>
</dbReference>
<proteinExistence type="predicted"/>
<dbReference type="AlphaFoldDB" id="A0A9D2ID23"/>
<dbReference type="EMBL" id="DXCL01000020">
    <property type="protein sequence ID" value="HIZ03243.1"/>
    <property type="molecule type" value="Genomic_DNA"/>
</dbReference>
<gene>
    <name evidence="5" type="ORF">H9727_03055</name>
</gene>
<feature type="domain" description="HTH araC/xylS-type" evidence="4">
    <location>
        <begin position="183"/>
        <end position="281"/>
    </location>
</feature>
<evidence type="ECO:0000256" key="2">
    <source>
        <dbReference type="ARBA" id="ARBA00023125"/>
    </source>
</evidence>
<dbReference type="PANTHER" id="PTHR43280">
    <property type="entry name" value="ARAC-FAMILY TRANSCRIPTIONAL REGULATOR"/>
    <property type="match status" value="1"/>
</dbReference>
<name>A0A9D2ID23_9FIRM</name>
<dbReference type="InterPro" id="IPR009057">
    <property type="entry name" value="Homeodomain-like_sf"/>
</dbReference>
<keyword evidence="2" id="KW-0238">DNA-binding</keyword>
<dbReference type="Gene3D" id="1.10.10.60">
    <property type="entry name" value="Homeodomain-like"/>
    <property type="match status" value="2"/>
</dbReference>
<dbReference type="Pfam" id="PF12833">
    <property type="entry name" value="HTH_18"/>
    <property type="match status" value="1"/>
</dbReference>
<evidence type="ECO:0000313" key="5">
    <source>
        <dbReference type="EMBL" id="HIZ03243.1"/>
    </source>
</evidence>
<keyword evidence="3" id="KW-0804">Transcription</keyword>
<dbReference type="InterPro" id="IPR037923">
    <property type="entry name" value="HTH-like"/>
</dbReference>
<evidence type="ECO:0000313" key="6">
    <source>
        <dbReference type="Proteomes" id="UP000824132"/>
    </source>
</evidence>
<dbReference type="Proteomes" id="UP000824132">
    <property type="component" value="Unassembled WGS sequence"/>
</dbReference>
<accession>A0A9D2ID23</accession>
<organism evidence="5 6">
    <name type="scientific">Candidatus Borkfalkia avistercoris</name>
    <dbReference type="NCBI Taxonomy" id="2838504"/>
    <lineage>
        <taxon>Bacteria</taxon>
        <taxon>Bacillati</taxon>
        <taxon>Bacillota</taxon>
        <taxon>Clostridia</taxon>
        <taxon>Christensenellales</taxon>
        <taxon>Christensenellaceae</taxon>
        <taxon>Candidatus Borkfalkia</taxon>
    </lineage>
</organism>
<protein>
    <submittedName>
        <fullName evidence="5">AraC family transcriptional regulator</fullName>
    </submittedName>
</protein>
<sequence>MNGNEKSYWQNESYRAYCPNIILSRDLTIGEAGYEKCDPNHKWGPGTRNFWTFHHIESGRGTLDFNGKRFSLRKGDFFVMGPEDYVTYQADGSDPWAYHWISFNGAKAKDIMEHVSLGSENPVANFQETECDALIEKIYNGAEKSNYPQFMALGYLYLFIEWLLKNFPKDSTDVSDRAQEYFYSIVNFIEVHICSELSIQRIAHDLGFDRTYVFKLFKKFAGCSPSFYMECLKTYKACQLIDQNKYTLREVASRSGFTDYGWFCKVFKKCAGVTPGDYARAEDKAYIMNSYNLSIPRDVLAELERYSKSAW</sequence>